<evidence type="ECO:0000256" key="8">
    <source>
        <dbReference type="PROSITE-ProRule" id="PRU01360"/>
    </source>
</evidence>
<keyword evidence="2 8" id="KW-0813">Transport</keyword>
<evidence type="ECO:0000256" key="6">
    <source>
        <dbReference type="ARBA" id="ARBA00023136"/>
    </source>
</evidence>
<dbReference type="Gene3D" id="2.170.130.10">
    <property type="entry name" value="TonB-dependent receptor, plug domain"/>
    <property type="match status" value="1"/>
</dbReference>
<dbReference type="EMBL" id="JAOANI010000015">
    <property type="protein sequence ID" value="MCT7358850.1"/>
    <property type="molecule type" value="Genomic_DNA"/>
</dbReference>
<evidence type="ECO:0000256" key="1">
    <source>
        <dbReference type="ARBA" id="ARBA00004571"/>
    </source>
</evidence>
<dbReference type="GO" id="GO:0015344">
    <property type="term" value="F:siderophore uptake transmembrane transporter activity"/>
    <property type="evidence" value="ECO:0007669"/>
    <property type="project" value="TreeGrafter"/>
</dbReference>
<dbReference type="Gene3D" id="2.40.170.20">
    <property type="entry name" value="TonB-dependent receptor, beta-barrel domain"/>
    <property type="match status" value="1"/>
</dbReference>
<feature type="signal peptide" evidence="10">
    <location>
        <begin position="1"/>
        <end position="31"/>
    </location>
</feature>
<dbReference type="GO" id="GO:0009279">
    <property type="term" value="C:cell outer membrane"/>
    <property type="evidence" value="ECO:0007669"/>
    <property type="project" value="UniProtKB-SubCell"/>
</dbReference>
<sequence length="711" mass="79798">MHEDQMNTGCRHCRRSIILALLLFGSAQALAQETTELDKQIVESTETPAESEGVDLRQRLDQVPGGTNLINITTLRGSLSSLAKVLKMEPGIIVQEFFGGNDQPRINIRGSGIQDNPVSRGIQILHDGLATNQADGSFIIGLSDPGQTKFITTYRGANATRYGATTLGGAVNFHPRTALNSPELQLSAEAGSFNFKKLSLSGGQYNNSRDFYVRAEQSMSDGWRSHSKANRQTLALNSGWQSAILQNRTYLNIAQNDFDIPFMLSKERSKKDPSSVMGDYNTAFDRFMDVNKRDPYRKTRQLRLANKSSVTSSAGTFSLGAYAEKIDDKFRNPAIVMDTYENNFGLDLSFSDDFYWFSRHPTEVRLFSYFNYGNMPRKYTSIHPDNGQNLQVFADLDQHASNSVAGAEIIQHINDRFKFITALQAVINQRNIDDRLQGILDSRFKYQAINPKIGAIYKIQSETLIFANISRSSEAPTFWQLATSSPNPNDPLNAYIIIRDLRLQTANTAEVGIRSSREGLNWEFSSYYSRVNNELISEVQDFAIDGTTVNYTHGTVHRGAEAAIRQTTSSFGPVDFSQWYLSYNWSDFRFMDGRYKGNRIAGIPQHQLAAEVIFNIDQNFSVSIDWRAQPQSTFVDHSNSGLKQDAYQLFGSKLQYQSSAGIKLFVEANNIANQVYQSAYVVRGYSPDDPDVPAFIPGPPRNYMLGVSYEW</sequence>
<keyword evidence="4 8" id="KW-0812">Transmembrane</keyword>
<evidence type="ECO:0000256" key="3">
    <source>
        <dbReference type="ARBA" id="ARBA00022452"/>
    </source>
</evidence>
<evidence type="ECO:0000313" key="13">
    <source>
        <dbReference type="EMBL" id="MCT7358850.1"/>
    </source>
</evidence>
<accession>A0A9X3AR79</accession>
<reference evidence="13" key="2">
    <citation type="submission" date="2022-08" db="EMBL/GenBank/DDBJ databases">
        <authorList>
            <person name="Dong C."/>
        </authorList>
    </citation>
    <scope>NUCLEOTIDE SEQUENCE</scope>
    <source>
        <strain evidence="13">59MF3M-4</strain>
    </source>
</reference>
<evidence type="ECO:0000256" key="9">
    <source>
        <dbReference type="RuleBase" id="RU003357"/>
    </source>
</evidence>
<comment type="caution">
    <text evidence="13">The sequence shown here is derived from an EMBL/GenBank/DDBJ whole genome shotgun (WGS) entry which is preliminary data.</text>
</comment>
<dbReference type="InterPro" id="IPR000531">
    <property type="entry name" value="Beta-barrel_TonB"/>
</dbReference>
<reference evidence="13" key="1">
    <citation type="journal article" date="2022" name="Front. Microbiol.">
        <title>Genome-based taxonomic rearrangement of Oceanobacter-related bacteria including the description of Thalassolituus hydrocarbonoclasticus sp. nov. and Thalassolituus pacificus sp. nov. and emended description of the genus Thalassolituus.</title>
        <authorList>
            <person name="Dong C."/>
            <person name="Wei L."/>
            <person name="Wang J."/>
            <person name="Lai Q."/>
            <person name="Huang Z."/>
            <person name="Shao Z."/>
        </authorList>
    </citation>
    <scope>NUCLEOTIDE SEQUENCE</scope>
    <source>
        <strain evidence="13">59MF3M-4</strain>
    </source>
</reference>
<name>A0A9X3AR79_9GAMM</name>
<keyword evidence="6 8" id="KW-0472">Membrane</keyword>
<dbReference type="GO" id="GO:0044718">
    <property type="term" value="P:siderophore transmembrane transport"/>
    <property type="evidence" value="ECO:0007669"/>
    <property type="project" value="TreeGrafter"/>
</dbReference>
<dbReference type="InterPro" id="IPR036942">
    <property type="entry name" value="Beta-barrel_TonB_sf"/>
</dbReference>
<dbReference type="PANTHER" id="PTHR30069:SF40">
    <property type="entry name" value="TONB-DEPENDENT RECEPTOR NMB0964-RELATED"/>
    <property type="match status" value="1"/>
</dbReference>
<evidence type="ECO:0000256" key="2">
    <source>
        <dbReference type="ARBA" id="ARBA00022448"/>
    </source>
</evidence>
<comment type="similarity">
    <text evidence="8 9">Belongs to the TonB-dependent receptor family.</text>
</comment>
<proteinExistence type="inferred from homology"/>
<evidence type="ECO:0000259" key="11">
    <source>
        <dbReference type="Pfam" id="PF00593"/>
    </source>
</evidence>
<comment type="subcellular location">
    <subcellularLocation>
        <location evidence="1 8">Cell outer membrane</location>
        <topology evidence="1 8">Multi-pass membrane protein</topology>
    </subcellularLocation>
</comment>
<keyword evidence="14" id="KW-1185">Reference proteome</keyword>
<dbReference type="RefSeq" id="WP_260975751.1">
    <property type="nucleotide sequence ID" value="NZ_JAOANI010000015.1"/>
</dbReference>
<evidence type="ECO:0000256" key="7">
    <source>
        <dbReference type="ARBA" id="ARBA00023237"/>
    </source>
</evidence>
<dbReference type="Proteomes" id="UP001147830">
    <property type="component" value="Unassembled WGS sequence"/>
</dbReference>
<dbReference type="Pfam" id="PF07715">
    <property type="entry name" value="Plug"/>
    <property type="match status" value="1"/>
</dbReference>
<dbReference type="PROSITE" id="PS52016">
    <property type="entry name" value="TONB_DEPENDENT_REC_3"/>
    <property type="match status" value="1"/>
</dbReference>
<organism evidence="13 14">
    <name type="scientific">Thalassolituus pacificus</name>
    <dbReference type="NCBI Taxonomy" id="2975440"/>
    <lineage>
        <taxon>Bacteria</taxon>
        <taxon>Pseudomonadati</taxon>
        <taxon>Pseudomonadota</taxon>
        <taxon>Gammaproteobacteria</taxon>
        <taxon>Oceanospirillales</taxon>
        <taxon>Oceanospirillaceae</taxon>
        <taxon>Thalassolituus</taxon>
    </lineage>
</organism>
<evidence type="ECO:0000256" key="10">
    <source>
        <dbReference type="SAM" id="SignalP"/>
    </source>
</evidence>
<feature type="chain" id="PRO_5040836843" evidence="10">
    <location>
        <begin position="32"/>
        <end position="711"/>
    </location>
</feature>
<keyword evidence="5 9" id="KW-0798">TonB box</keyword>
<evidence type="ECO:0000256" key="5">
    <source>
        <dbReference type="ARBA" id="ARBA00023077"/>
    </source>
</evidence>
<gene>
    <name evidence="13" type="ORF">NYR02_07460</name>
</gene>
<dbReference type="InterPro" id="IPR039426">
    <property type="entry name" value="TonB-dep_rcpt-like"/>
</dbReference>
<feature type="domain" description="TonB-dependent receptor-like beta-barrel" evidence="11">
    <location>
        <begin position="233"/>
        <end position="671"/>
    </location>
</feature>
<dbReference type="PANTHER" id="PTHR30069">
    <property type="entry name" value="TONB-DEPENDENT OUTER MEMBRANE RECEPTOR"/>
    <property type="match status" value="1"/>
</dbReference>
<keyword evidence="7 8" id="KW-0998">Cell outer membrane</keyword>
<keyword evidence="10" id="KW-0732">Signal</keyword>
<evidence type="ECO:0000256" key="4">
    <source>
        <dbReference type="ARBA" id="ARBA00022692"/>
    </source>
</evidence>
<dbReference type="InterPro" id="IPR037066">
    <property type="entry name" value="Plug_dom_sf"/>
</dbReference>
<dbReference type="InterPro" id="IPR012910">
    <property type="entry name" value="Plug_dom"/>
</dbReference>
<keyword evidence="3 8" id="KW-1134">Transmembrane beta strand</keyword>
<dbReference type="AlphaFoldDB" id="A0A9X3AR79"/>
<evidence type="ECO:0000259" key="12">
    <source>
        <dbReference type="Pfam" id="PF07715"/>
    </source>
</evidence>
<dbReference type="Pfam" id="PF00593">
    <property type="entry name" value="TonB_dep_Rec_b-barrel"/>
    <property type="match status" value="1"/>
</dbReference>
<feature type="domain" description="TonB-dependent receptor plug" evidence="12">
    <location>
        <begin position="79"/>
        <end position="170"/>
    </location>
</feature>
<dbReference type="SUPFAM" id="SSF56935">
    <property type="entry name" value="Porins"/>
    <property type="match status" value="1"/>
</dbReference>
<keyword evidence="13" id="KW-0675">Receptor</keyword>
<evidence type="ECO:0000313" key="14">
    <source>
        <dbReference type="Proteomes" id="UP001147830"/>
    </source>
</evidence>
<protein>
    <submittedName>
        <fullName evidence="13">TonB-dependent receptor</fullName>
    </submittedName>
</protein>